<proteinExistence type="inferred from homology"/>
<evidence type="ECO:0000256" key="5">
    <source>
        <dbReference type="ARBA" id="ARBA00022989"/>
    </source>
</evidence>
<evidence type="ECO:0000313" key="9">
    <source>
        <dbReference type="EMBL" id="RDJ28031.1"/>
    </source>
</evidence>
<name>A0A370LA12_9HYPH</name>
<reference evidence="10" key="1">
    <citation type="submission" date="2018-07" db="EMBL/GenBank/DDBJ databases">
        <authorList>
            <person name="Safronova V.I."/>
            <person name="Chirak E.R."/>
            <person name="Sazanova A.L."/>
        </authorList>
    </citation>
    <scope>NUCLEOTIDE SEQUENCE [LARGE SCALE GENOMIC DNA]</scope>
    <source>
        <strain evidence="10">RCAM04685</strain>
    </source>
</reference>
<comment type="caution">
    <text evidence="7">Lacks conserved residue(s) required for the propagation of feature annotation.</text>
</comment>
<feature type="transmembrane region" description="Helical" evidence="7">
    <location>
        <begin position="133"/>
        <end position="156"/>
    </location>
</feature>
<dbReference type="GO" id="GO:0005886">
    <property type="term" value="C:plasma membrane"/>
    <property type="evidence" value="ECO:0007669"/>
    <property type="project" value="UniProtKB-SubCell"/>
</dbReference>
<dbReference type="OrthoDB" id="7374726at2"/>
<keyword evidence="7" id="KW-0813">Transport</keyword>
<protein>
    <recommendedName>
        <fullName evidence="7">TRAP transporter large permease protein</fullName>
    </recommendedName>
</protein>
<sequence length="424" mass="45448">MTLLLLGTFTLLFVFGWPVVIAVMLPAIAYVLWNDFPLELVGQRMVYALDSFPLVAVPIFIFVGSLMNQSGITERIYTFSSACVGRIHGGLAQVNIFASLVFSGMSGAALADIGGLGRIEVKAMTAHGFKKEFASALTCASAIVGPIFPPSIPLIIYGSVTNVSIVQLLVAGIVPALICVALLMITVAILAWKRDFPRAERWPTRKELSESLLSALPALLTPILMIGGMLLGWFTPTEAASVTVAYVIFISVFIYRSLTWQHLLASAYETVKSTAAILVIVSAAALFGWILAVEGVPQAAASELLSLSKDPLVLLLIVNVLLLIVGMFLDSTTATLLVIPIIAAPLHAAGVDPVHLGIVAIFNLMLGLFTPPMGLALFLIADIAKVSIRSVLKEMLPLYIPLVGTLIVLILFPELTLWLPKMMR</sequence>
<feature type="domain" description="TRAP C4-dicarboxylate transport system permease DctM subunit" evidence="8">
    <location>
        <begin position="7"/>
        <end position="415"/>
    </location>
</feature>
<evidence type="ECO:0000256" key="2">
    <source>
        <dbReference type="ARBA" id="ARBA00022475"/>
    </source>
</evidence>
<feature type="transmembrane region" description="Helical" evidence="7">
    <location>
        <begin position="312"/>
        <end position="342"/>
    </location>
</feature>
<comment type="subunit">
    <text evidence="7">The complex comprises the extracytoplasmic solute receptor protein and the two transmembrane proteins.</text>
</comment>
<accession>A0A370LA12</accession>
<feature type="transmembrane region" description="Helical" evidence="7">
    <location>
        <begin position="270"/>
        <end position="292"/>
    </location>
</feature>
<dbReference type="InterPro" id="IPR004681">
    <property type="entry name" value="TRAP_DctM"/>
</dbReference>
<evidence type="ECO:0000256" key="4">
    <source>
        <dbReference type="ARBA" id="ARBA00022692"/>
    </source>
</evidence>
<keyword evidence="2" id="KW-1003">Cell membrane</keyword>
<dbReference type="InterPro" id="IPR010656">
    <property type="entry name" value="DctM"/>
</dbReference>
<dbReference type="NCBIfam" id="TIGR00786">
    <property type="entry name" value="dctM"/>
    <property type="match status" value="1"/>
</dbReference>
<gene>
    <name evidence="9" type="ORF">DWE98_05365</name>
</gene>
<dbReference type="EMBL" id="QQTP01000002">
    <property type="protein sequence ID" value="RDJ28031.1"/>
    <property type="molecule type" value="Genomic_DNA"/>
</dbReference>
<comment type="function">
    <text evidence="7">Part of the tripartite ATP-independent periplasmic (TRAP) transport system.</text>
</comment>
<feature type="transmembrane region" description="Helical" evidence="7">
    <location>
        <begin position="398"/>
        <end position="419"/>
    </location>
</feature>
<feature type="transmembrane region" description="Helical" evidence="7">
    <location>
        <begin position="240"/>
        <end position="258"/>
    </location>
</feature>
<keyword evidence="4 7" id="KW-0812">Transmembrane</keyword>
<dbReference type="GO" id="GO:0022857">
    <property type="term" value="F:transmembrane transporter activity"/>
    <property type="evidence" value="ECO:0007669"/>
    <property type="project" value="UniProtKB-UniRule"/>
</dbReference>
<feature type="transmembrane region" description="Helical" evidence="7">
    <location>
        <begin position="212"/>
        <end position="234"/>
    </location>
</feature>
<keyword evidence="3 7" id="KW-0997">Cell inner membrane</keyword>
<organism evidence="9 10">
    <name type="scientific">Bosea caraganae</name>
    <dbReference type="NCBI Taxonomy" id="2763117"/>
    <lineage>
        <taxon>Bacteria</taxon>
        <taxon>Pseudomonadati</taxon>
        <taxon>Pseudomonadota</taxon>
        <taxon>Alphaproteobacteria</taxon>
        <taxon>Hyphomicrobiales</taxon>
        <taxon>Boseaceae</taxon>
        <taxon>Bosea</taxon>
    </lineage>
</organism>
<evidence type="ECO:0000259" key="8">
    <source>
        <dbReference type="Pfam" id="PF06808"/>
    </source>
</evidence>
<dbReference type="AlphaFoldDB" id="A0A370LA12"/>
<evidence type="ECO:0000256" key="6">
    <source>
        <dbReference type="ARBA" id="ARBA00023136"/>
    </source>
</evidence>
<keyword evidence="6 7" id="KW-0472">Membrane</keyword>
<comment type="caution">
    <text evidence="9">The sequence shown here is derived from an EMBL/GenBank/DDBJ whole genome shotgun (WGS) entry which is preliminary data.</text>
</comment>
<dbReference type="Proteomes" id="UP000255207">
    <property type="component" value="Unassembled WGS sequence"/>
</dbReference>
<keyword evidence="10" id="KW-1185">Reference proteome</keyword>
<comment type="similarity">
    <text evidence="7">Belongs to the TRAP transporter large permease family.</text>
</comment>
<evidence type="ECO:0000256" key="3">
    <source>
        <dbReference type="ARBA" id="ARBA00022519"/>
    </source>
</evidence>
<evidence type="ECO:0000313" key="10">
    <source>
        <dbReference type="Proteomes" id="UP000255207"/>
    </source>
</evidence>
<dbReference type="PANTHER" id="PTHR33362:SF3">
    <property type="entry name" value="SIALIC ACID TRAP TRANSPORTER PERMEASE PROTEIN SIAT"/>
    <property type="match status" value="1"/>
</dbReference>
<dbReference type="PANTHER" id="PTHR33362">
    <property type="entry name" value="SIALIC ACID TRAP TRANSPORTER PERMEASE PROTEIN SIAT-RELATED"/>
    <property type="match status" value="1"/>
</dbReference>
<dbReference type="Pfam" id="PF06808">
    <property type="entry name" value="DctM"/>
    <property type="match status" value="1"/>
</dbReference>
<keyword evidence="5 7" id="KW-1133">Transmembrane helix</keyword>
<feature type="transmembrane region" description="Helical" evidence="7">
    <location>
        <begin position="354"/>
        <end position="378"/>
    </location>
</feature>
<dbReference type="PIRSF" id="PIRSF006066">
    <property type="entry name" value="HI0050"/>
    <property type="match status" value="1"/>
</dbReference>
<evidence type="ECO:0000256" key="7">
    <source>
        <dbReference type="RuleBase" id="RU369079"/>
    </source>
</evidence>
<feature type="transmembrane region" description="Helical" evidence="7">
    <location>
        <begin position="46"/>
        <end position="67"/>
    </location>
</feature>
<feature type="transmembrane region" description="Helical" evidence="7">
    <location>
        <begin position="168"/>
        <end position="192"/>
    </location>
</feature>
<evidence type="ECO:0000256" key="1">
    <source>
        <dbReference type="ARBA" id="ARBA00004429"/>
    </source>
</evidence>
<dbReference type="RefSeq" id="WP_114828156.1">
    <property type="nucleotide sequence ID" value="NZ_QQTO01000037.1"/>
</dbReference>
<comment type="subcellular location">
    <subcellularLocation>
        <location evidence="1 7">Cell inner membrane</location>
        <topology evidence="1 7">Multi-pass membrane protein</topology>
    </subcellularLocation>
</comment>